<dbReference type="PANTHER" id="PTHR13349:SF2">
    <property type="entry name" value="TRANSLATION MACHINERY-ASSOCIATED PROTEIN 16"/>
    <property type="match status" value="1"/>
</dbReference>
<dbReference type="Gene3D" id="1.20.1440.170">
    <property type="entry name" value="Translation machinery-associated protein 16-like"/>
    <property type="match status" value="1"/>
</dbReference>
<proteinExistence type="inferred from homology"/>
<dbReference type="KEGG" id="clup:CLUP02_06374"/>
<gene>
    <name evidence="2" type="ORF">CLUP02_06374</name>
</gene>
<dbReference type="Proteomes" id="UP000830671">
    <property type="component" value="Chromosome 3"/>
</dbReference>
<dbReference type="AlphaFoldDB" id="A0A9Q8WEZ5"/>
<accession>A0A9Q8WEZ5</accession>
<dbReference type="Pfam" id="PF11176">
    <property type="entry name" value="Tma16"/>
    <property type="match status" value="1"/>
</dbReference>
<keyword evidence="3" id="KW-1185">Reference proteome</keyword>
<comment type="similarity">
    <text evidence="1">Belongs to the TMA16 family.</text>
</comment>
<dbReference type="InterPro" id="IPR021346">
    <property type="entry name" value="Tma16"/>
</dbReference>
<name>A0A9Q8WEZ5_9PEZI</name>
<evidence type="ECO:0000313" key="2">
    <source>
        <dbReference type="EMBL" id="UQC80889.1"/>
    </source>
</evidence>
<dbReference type="PANTHER" id="PTHR13349">
    <property type="entry name" value="TRANSLATION MACHINERY-ASSOCIATED PROTEIN 16"/>
    <property type="match status" value="1"/>
</dbReference>
<evidence type="ECO:0000256" key="1">
    <source>
        <dbReference type="ARBA" id="ARBA00034127"/>
    </source>
</evidence>
<dbReference type="GeneID" id="73340384"/>
<evidence type="ECO:0000313" key="3">
    <source>
        <dbReference type="Proteomes" id="UP000830671"/>
    </source>
</evidence>
<protein>
    <submittedName>
        <fullName evidence="2">Uncharacterized protein</fullName>
    </submittedName>
</protein>
<organism evidence="2 3">
    <name type="scientific">Colletotrichum lupini</name>
    <dbReference type="NCBI Taxonomy" id="145971"/>
    <lineage>
        <taxon>Eukaryota</taxon>
        <taxon>Fungi</taxon>
        <taxon>Dikarya</taxon>
        <taxon>Ascomycota</taxon>
        <taxon>Pezizomycotina</taxon>
        <taxon>Sordariomycetes</taxon>
        <taxon>Hypocreomycetidae</taxon>
        <taxon>Glomerellales</taxon>
        <taxon>Glomerellaceae</taxon>
        <taxon>Colletotrichum</taxon>
        <taxon>Colletotrichum acutatum species complex</taxon>
    </lineage>
</organism>
<sequence length="440" mass="50042">MSVHTANAPADSDGIFIGTSAIANLILRLVQLWESLTSDTNLTVTVKMPSTLEKARKHIAKKRNGHDLALHEFSRDSKRLHKASIRDQRLGKLHASKNKKEQPMIDRASFFQKAIQEKGSEPLDLAAVQELISKFVHQYDEEYAEVKKTRRAGRPASAKEDLLKLRISNLEEEYKIGFYLPDLTTSSNIIQLDRWEGSWAYLTNLAWVKITSDGNVRPSSFPPRALTQHHRLHREKGWGINRQLQFLYPAPRTVSEFLFGQQTNFSGYIQQPPRIAKSLARQRLSHDSPVPLHKGGFGKGAPNVESMWVHRNRAPYRWFFGGGLRKRRAAEIEAASYEEPTWRFLYETVTSETLVSSVHARLAKEVQIMHLICPKPPRPGHWDHLLPFEFQVLHYTAGLLLCEAFDGNTPAESCGRDGPIYSTRSKAVLTMVRCCEQNSV</sequence>
<dbReference type="RefSeq" id="XP_049142517.1">
    <property type="nucleotide sequence ID" value="XM_049285374.1"/>
</dbReference>
<dbReference type="EMBL" id="CP019475">
    <property type="protein sequence ID" value="UQC80889.1"/>
    <property type="molecule type" value="Genomic_DNA"/>
</dbReference>
<dbReference type="InterPro" id="IPR038356">
    <property type="entry name" value="Tma16_sf"/>
</dbReference>
<reference evidence="2" key="1">
    <citation type="journal article" date="2021" name="Mol. Plant Microbe Interact.">
        <title>Complete Genome Sequence of the Plant-Pathogenic Fungus Colletotrichum lupini.</title>
        <authorList>
            <person name="Baroncelli R."/>
            <person name="Pensec F."/>
            <person name="Da Lio D."/>
            <person name="Boufleur T."/>
            <person name="Vicente I."/>
            <person name="Sarrocco S."/>
            <person name="Picot A."/>
            <person name="Baraldi E."/>
            <person name="Sukno S."/>
            <person name="Thon M."/>
            <person name="Le Floch G."/>
        </authorList>
    </citation>
    <scope>NUCLEOTIDE SEQUENCE</scope>
    <source>
        <strain evidence="2">IMI 504893</strain>
    </source>
</reference>
<dbReference type="GO" id="GO:0005634">
    <property type="term" value="C:nucleus"/>
    <property type="evidence" value="ECO:0007669"/>
    <property type="project" value="TreeGrafter"/>
</dbReference>